<dbReference type="InterPro" id="IPR029062">
    <property type="entry name" value="Class_I_gatase-like"/>
</dbReference>
<sequence length="255" mass="28226">MPRRCLRIAVLECDTPPEQTNRKYGGYHGVFSKFLRESADTLAQADNEGVLELAFSRWDVVTEQAYPALAEVDAIVVSGSKHNSFDSHLWILKLVAFIQRALATPHIRILGICFGHQIIARALGMDVFRNPAGWEIAVCPVDLTEAGKGVFGVEGLQIHQMHRDAVRIPASPLDTDITPLGRSDVCEVQGMYSPGRFITVQGHPEFTEDIVEEIITLRAKQGVFDREQAEDALSRAKRPHDGIKVGVAFLRMVIG</sequence>
<dbReference type="PANTHER" id="PTHR42695:SF5">
    <property type="entry name" value="GLUTAMINE AMIDOTRANSFERASE YLR126C-RELATED"/>
    <property type="match status" value="1"/>
</dbReference>
<dbReference type="PANTHER" id="PTHR42695">
    <property type="entry name" value="GLUTAMINE AMIDOTRANSFERASE YLR126C-RELATED"/>
    <property type="match status" value="1"/>
</dbReference>
<dbReference type="EMBL" id="JBFXLT010000005">
    <property type="protein sequence ID" value="KAL2821198.1"/>
    <property type="molecule type" value="Genomic_DNA"/>
</dbReference>
<dbReference type="SUPFAM" id="SSF52317">
    <property type="entry name" value="Class I glutamine amidotransferase-like"/>
    <property type="match status" value="1"/>
</dbReference>
<dbReference type="InterPro" id="IPR017926">
    <property type="entry name" value="GATASE"/>
</dbReference>
<name>A0ABR4I0B9_9EURO</name>
<keyword evidence="3" id="KW-1185">Reference proteome</keyword>
<organism evidence="2 3">
    <name type="scientific">Aspergillus granulosus</name>
    <dbReference type="NCBI Taxonomy" id="176169"/>
    <lineage>
        <taxon>Eukaryota</taxon>
        <taxon>Fungi</taxon>
        <taxon>Dikarya</taxon>
        <taxon>Ascomycota</taxon>
        <taxon>Pezizomycotina</taxon>
        <taxon>Eurotiomycetes</taxon>
        <taxon>Eurotiomycetidae</taxon>
        <taxon>Eurotiales</taxon>
        <taxon>Aspergillaceae</taxon>
        <taxon>Aspergillus</taxon>
        <taxon>Aspergillus subgen. Nidulantes</taxon>
    </lineage>
</organism>
<comment type="caution">
    <text evidence="2">The sequence shown here is derived from an EMBL/GenBank/DDBJ whole genome shotgun (WGS) entry which is preliminary data.</text>
</comment>
<dbReference type="Gene3D" id="3.40.50.880">
    <property type="match status" value="1"/>
</dbReference>
<feature type="domain" description="Glutamine amidotransferase" evidence="1">
    <location>
        <begin position="55"/>
        <end position="207"/>
    </location>
</feature>
<evidence type="ECO:0000259" key="1">
    <source>
        <dbReference type="Pfam" id="PF00117"/>
    </source>
</evidence>
<evidence type="ECO:0000313" key="2">
    <source>
        <dbReference type="EMBL" id="KAL2821198.1"/>
    </source>
</evidence>
<evidence type="ECO:0000313" key="3">
    <source>
        <dbReference type="Proteomes" id="UP001610334"/>
    </source>
</evidence>
<gene>
    <name evidence="2" type="ORF">BJX63DRAFT_427871</name>
</gene>
<dbReference type="InterPro" id="IPR044992">
    <property type="entry name" value="ChyE-like"/>
</dbReference>
<proteinExistence type="predicted"/>
<dbReference type="Proteomes" id="UP001610334">
    <property type="component" value="Unassembled WGS sequence"/>
</dbReference>
<accession>A0ABR4I0B9</accession>
<dbReference type="PROSITE" id="PS51273">
    <property type="entry name" value="GATASE_TYPE_1"/>
    <property type="match status" value="1"/>
</dbReference>
<reference evidence="2 3" key="1">
    <citation type="submission" date="2024-07" db="EMBL/GenBank/DDBJ databases">
        <title>Section-level genome sequencing and comparative genomics of Aspergillus sections Usti and Cavernicolus.</title>
        <authorList>
            <consortium name="Lawrence Berkeley National Laboratory"/>
            <person name="Nybo J.L."/>
            <person name="Vesth T.C."/>
            <person name="Theobald S."/>
            <person name="Frisvad J.C."/>
            <person name="Larsen T.O."/>
            <person name="Kjaerboelling I."/>
            <person name="Rothschild-Mancinelli K."/>
            <person name="Lyhne E.K."/>
            <person name="Kogle M.E."/>
            <person name="Barry K."/>
            <person name="Clum A."/>
            <person name="Na H."/>
            <person name="Ledsgaard L."/>
            <person name="Lin J."/>
            <person name="Lipzen A."/>
            <person name="Kuo A."/>
            <person name="Riley R."/>
            <person name="Mondo S."/>
            <person name="Labutti K."/>
            <person name="Haridas S."/>
            <person name="Pangalinan J."/>
            <person name="Salamov A.A."/>
            <person name="Simmons B.A."/>
            <person name="Magnuson J.K."/>
            <person name="Chen J."/>
            <person name="Drula E."/>
            <person name="Henrissat B."/>
            <person name="Wiebenga A."/>
            <person name="Lubbers R.J."/>
            <person name="Gomes A.C."/>
            <person name="Makela M.R."/>
            <person name="Stajich J."/>
            <person name="Grigoriev I.V."/>
            <person name="Mortensen U.H."/>
            <person name="De Vries R.P."/>
            <person name="Baker S.E."/>
            <person name="Andersen M.R."/>
        </authorList>
    </citation>
    <scope>NUCLEOTIDE SEQUENCE [LARGE SCALE GENOMIC DNA]</scope>
    <source>
        <strain evidence="2 3">CBS 588.65</strain>
    </source>
</reference>
<dbReference type="Pfam" id="PF00117">
    <property type="entry name" value="GATase"/>
    <property type="match status" value="1"/>
</dbReference>
<protein>
    <submittedName>
        <fullName evidence="2">Class I glutamine amidotransferase-like protein</fullName>
    </submittedName>
</protein>
<dbReference type="CDD" id="cd01741">
    <property type="entry name" value="GATase1_1"/>
    <property type="match status" value="1"/>
</dbReference>